<sequence>MKGSKAFSSALSLSIFVNLMLCTLREHYFASFSMNR</sequence>
<reference evidence="1" key="1">
    <citation type="submission" date="2018-02" db="EMBL/GenBank/DDBJ databases">
        <title>Rhizophora mucronata_Transcriptome.</title>
        <authorList>
            <person name="Meera S.P."/>
            <person name="Sreeshan A."/>
            <person name="Augustine A."/>
        </authorList>
    </citation>
    <scope>NUCLEOTIDE SEQUENCE</scope>
    <source>
        <tissue evidence="1">Leaf</tissue>
    </source>
</reference>
<proteinExistence type="predicted"/>
<evidence type="ECO:0000313" key="1">
    <source>
        <dbReference type="EMBL" id="MBX69395.1"/>
    </source>
</evidence>
<name>A0A2P2QR33_RHIMU</name>
<organism evidence="1">
    <name type="scientific">Rhizophora mucronata</name>
    <name type="common">Asiatic mangrove</name>
    <dbReference type="NCBI Taxonomy" id="61149"/>
    <lineage>
        <taxon>Eukaryota</taxon>
        <taxon>Viridiplantae</taxon>
        <taxon>Streptophyta</taxon>
        <taxon>Embryophyta</taxon>
        <taxon>Tracheophyta</taxon>
        <taxon>Spermatophyta</taxon>
        <taxon>Magnoliopsida</taxon>
        <taxon>eudicotyledons</taxon>
        <taxon>Gunneridae</taxon>
        <taxon>Pentapetalae</taxon>
        <taxon>rosids</taxon>
        <taxon>fabids</taxon>
        <taxon>Malpighiales</taxon>
        <taxon>Rhizophoraceae</taxon>
        <taxon>Rhizophora</taxon>
    </lineage>
</organism>
<accession>A0A2P2QR33</accession>
<dbReference type="AlphaFoldDB" id="A0A2P2QR33"/>
<protein>
    <submittedName>
        <fullName evidence="1">Uncharacterized protein</fullName>
    </submittedName>
</protein>
<dbReference type="EMBL" id="GGEC01088911">
    <property type="protein sequence ID" value="MBX69395.1"/>
    <property type="molecule type" value="Transcribed_RNA"/>
</dbReference>